<gene>
    <name evidence="1" type="ORF">PVK37_08240</name>
</gene>
<sequence>MMHMLCQYPVCSQYADREVKAEGTSFSYLVCFSDVSWAKREILKDFPGRRVVVQITRN</sequence>
<keyword evidence="2" id="KW-1185">Reference proteome</keyword>
<dbReference type="EMBL" id="CP118615">
    <property type="protein sequence ID" value="WDZ86378.1"/>
    <property type="molecule type" value="Genomic_DNA"/>
</dbReference>
<evidence type="ECO:0000313" key="2">
    <source>
        <dbReference type="Proteomes" id="UP001219605"/>
    </source>
</evidence>
<evidence type="ECO:0000313" key="1">
    <source>
        <dbReference type="EMBL" id="WDZ86378.1"/>
    </source>
</evidence>
<organism evidence="1 2">
    <name type="scientific">Micromonospora cathayae</name>
    <dbReference type="NCBI Taxonomy" id="3028804"/>
    <lineage>
        <taxon>Bacteria</taxon>
        <taxon>Bacillati</taxon>
        <taxon>Actinomycetota</taxon>
        <taxon>Actinomycetes</taxon>
        <taxon>Micromonosporales</taxon>
        <taxon>Micromonosporaceae</taxon>
        <taxon>Micromonospora</taxon>
    </lineage>
</organism>
<accession>A0ABY7ZWI3</accession>
<dbReference type="Proteomes" id="UP001219605">
    <property type="component" value="Chromosome"/>
</dbReference>
<name>A0ABY7ZWI3_9ACTN</name>
<proteinExistence type="predicted"/>
<protein>
    <submittedName>
        <fullName evidence="1">Uncharacterized protein</fullName>
    </submittedName>
</protein>
<reference evidence="1 2" key="1">
    <citation type="submission" date="2023-02" db="EMBL/GenBank/DDBJ databases">
        <authorList>
            <person name="Mo P."/>
        </authorList>
    </citation>
    <scope>NUCLEOTIDE SEQUENCE [LARGE SCALE GENOMIC DNA]</scope>
    <source>
        <strain evidence="1 2">HUAS 3</strain>
    </source>
</reference>
<dbReference type="RefSeq" id="WP_275033185.1">
    <property type="nucleotide sequence ID" value="NZ_CP118615.1"/>
</dbReference>